<dbReference type="InterPro" id="IPR043129">
    <property type="entry name" value="ATPase_NBD"/>
</dbReference>
<dbReference type="Pfam" id="PF06723">
    <property type="entry name" value="MreB_Mbl"/>
    <property type="match status" value="1"/>
</dbReference>
<dbReference type="GO" id="GO:0000902">
    <property type="term" value="P:cell morphogenesis"/>
    <property type="evidence" value="ECO:0007669"/>
    <property type="project" value="InterPro"/>
</dbReference>
<dbReference type="InterPro" id="IPR056546">
    <property type="entry name" value="MreB_MamK-like"/>
</dbReference>
<dbReference type="GO" id="GO:0008360">
    <property type="term" value="P:regulation of cell shape"/>
    <property type="evidence" value="ECO:0007669"/>
    <property type="project" value="UniProtKB-UniRule"/>
</dbReference>
<dbReference type="Gene3D" id="3.30.420.40">
    <property type="match status" value="3"/>
</dbReference>
<comment type="function">
    <text evidence="6">Forms membrane-associated dynamic filaments that are essential for cell shape determination. Acts by regulating cell wall synthesis and cell elongation, and thus cell shape. A feedback loop between cell geometry and MreB localization may maintain elongated cell shape by targeting cell wall growth to regions of negative cell wall curvature.</text>
</comment>
<name>A0A7W9W741_ARMRO</name>
<evidence type="ECO:0000256" key="6">
    <source>
        <dbReference type="HAMAP-Rule" id="MF_02207"/>
    </source>
</evidence>
<evidence type="ECO:0000256" key="5">
    <source>
        <dbReference type="ARBA" id="ARBA00023458"/>
    </source>
</evidence>
<dbReference type="GO" id="GO:0005524">
    <property type="term" value="F:ATP binding"/>
    <property type="evidence" value="ECO:0007669"/>
    <property type="project" value="UniProtKB-KW"/>
</dbReference>
<comment type="caution">
    <text evidence="7">The sequence shown here is derived from an EMBL/GenBank/DDBJ whole genome shotgun (WGS) entry which is preliminary data.</text>
</comment>
<evidence type="ECO:0000256" key="2">
    <source>
        <dbReference type="ARBA" id="ARBA00022741"/>
    </source>
</evidence>
<dbReference type="NCBIfam" id="NF010539">
    <property type="entry name" value="PRK13927.1"/>
    <property type="match status" value="1"/>
</dbReference>
<organism evidence="7 8">
    <name type="scientific">Armatimonas rosea</name>
    <dbReference type="NCBI Taxonomy" id="685828"/>
    <lineage>
        <taxon>Bacteria</taxon>
        <taxon>Bacillati</taxon>
        <taxon>Armatimonadota</taxon>
        <taxon>Armatimonadia</taxon>
        <taxon>Armatimonadales</taxon>
        <taxon>Armatimonadaceae</taxon>
        <taxon>Armatimonas</taxon>
    </lineage>
</organism>
<evidence type="ECO:0000256" key="3">
    <source>
        <dbReference type="ARBA" id="ARBA00022840"/>
    </source>
</evidence>
<feature type="binding site" evidence="6">
    <location>
        <begin position="19"/>
        <end position="21"/>
    </location>
    <ligand>
        <name>ATP</name>
        <dbReference type="ChEBI" id="CHEBI:30616"/>
    </ligand>
</feature>
<comment type="subcellular location">
    <subcellularLocation>
        <location evidence="6">Cytoplasm</location>
    </subcellularLocation>
    <text evidence="6">Membrane-associated.</text>
</comment>
<dbReference type="SUPFAM" id="SSF53067">
    <property type="entry name" value="Actin-like ATPase domain"/>
    <property type="match status" value="2"/>
</dbReference>
<keyword evidence="8" id="KW-1185">Reference proteome</keyword>
<dbReference type="PANTHER" id="PTHR42749">
    <property type="entry name" value="CELL SHAPE-DETERMINING PROTEIN MREB"/>
    <property type="match status" value="1"/>
</dbReference>
<feature type="binding site" evidence="6">
    <location>
        <begin position="163"/>
        <end position="165"/>
    </location>
    <ligand>
        <name>ATP</name>
        <dbReference type="ChEBI" id="CHEBI:30616"/>
    </ligand>
</feature>
<reference evidence="7 8" key="1">
    <citation type="submission" date="2020-08" db="EMBL/GenBank/DDBJ databases">
        <title>Genomic Encyclopedia of Type Strains, Phase IV (KMG-IV): sequencing the most valuable type-strain genomes for metagenomic binning, comparative biology and taxonomic classification.</title>
        <authorList>
            <person name="Goeker M."/>
        </authorList>
    </citation>
    <scope>NUCLEOTIDE SEQUENCE [LARGE SCALE GENOMIC DNA]</scope>
    <source>
        <strain evidence="7 8">DSM 23562</strain>
    </source>
</reference>
<accession>A0A7W9W741</accession>
<dbReference type="EMBL" id="JACHGW010000003">
    <property type="protein sequence ID" value="MBB6052069.1"/>
    <property type="molecule type" value="Genomic_DNA"/>
</dbReference>
<keyword evidence="4 6" id="KW-0133">Cell shape</keyword>
<dbReference type="AlphaFoldDB" id="A0A7W9W741"/>
<evidence type="ECO:0000256" key="1">
    <source>
        <dbReference type="ARBA" id="ARBA00022490"/>
    </source>
</evidence>
<dbReference type="PRINTS" id="PR01652">
    <property type="entry name" value="SHAPEPROTEIN"/>
</dbReference>
<evidence type="ECO:0000256" key="4">
    <source>
        <dbReference type="ARBA" id="ARBA00022960"/>
    </source>
</evidence>
<keyword evidence="1 6" id="KW-0963">Cytoplasm</keyword>
<feature type="binding site" evidence="6">
    <location>
        <begin position="211"/>
        <end position="214"/>
    </location>
    <ligand>
        <name>ATP</name>
        <dbReference type="ChEBI" id="CHEBI:30616"/>
    </ligand>
</feature>
<dbReference type="PANTHER" id="PTHR42749:SF1">
    <property type="entry name" value="CELL SHAPE-DETERMINING PROTEIN MREB"/>
    <property type="match status" value="1"/>
</dbReference>
<dbReference type="CDD" id="cd10225">
    <property type="entry name" value="ASKHA_NBD_MreB-like"/>
    <property type="match status" value="1"/>
</dbReference>
<dbReference type="NCBIfam" id="TIGR00904">
    <property type="entry name" value="mreB"/>
    <property type="match status" value="1"/>
</dbReference>
<keyword evidence="3 6" id="KW-0067">ATP-binding</keyword>
<dbReference type="GO" id="GO:0005737">
    <property type="term" value="C:cytoplasm"/>
    <property type="evidence" value="ECO:0007669"/>
    <property type="project" value="UniProtKB-SubCell"/>
</dbReference>
<dbReference type="InterPro" id="IPR004753">
    <property type="entry name" value="MreB"/>
</dbReference>
<feature type="binding site" evidence="6">
    <location>
        <begin position="291"/>
        <end position="294"/>
    </location>
    <ligand>
        <name>ATP</name>
        <dbReference type="ChEBI" id="CHEBI:30616"/>
    </ligand>
</feature>
<comment type="subunit">
    <text evidence="6">Forms polymers.</text>
</comment>
<evidence type="ECO:0000313" key="7">
    <source>
        <dbReference type="EMBL" id="MBB6052069.1"/>
    </source>
</evidence>
<protein>
    <recommendedName>
        <fullName evidence="6">Cell shape-determining protein MreB</fullName>
    </recommendedName>
</protein>
<keyword evidence="2 6" id="KW-0547">Nucleotide-binding</keyword>
<dbReference type="Proteomes" id="UP000520814">
    <property type="component" value="Unassembled WGS sequence"/>
</dbReference>
<dbReference type="HAMAP" id="MF_02207">
    <property type="entry name" value="MreB"/>
    <property type="match status" value="1"/>
</dbReference>
<dbReference type="RefSeq" id="WP_184200304.1">
    <property type="nucleotide sequence ID" value="NZ_JACHGW010000003.1"/>
</dbReference>
<evidence type="ECO:0000313" key="8">
    <source>
        <dbReference type="Proteomes" id="UP000520814"/>
    </source>
</evidence>
<sequence length="347" mass="37398">MRLFGFFGRRRRMGIDLGTANTLVHVHGKGILLREPSVIAFDVNRQVVEAVGDEAKRMLGRTPGHIVAVRPLKDGVIADFDQTERMLRYFIEKVTRKRPFDLPQVVVGIPSGVTEVERMAVIDATKKAGAGEAFLIEEPMAAAIGAGLPVAEPTGSMIVDIGGGTTEVAVISLSGIVTSRSIRVAGDEIDEAVVAYIRRQYNLYIGDRTAEEVKLQIGSAFVLEQELEMLIKGRDLLTGLPRSTTISSVEIREAIAEPVNQIVDAVKMALEATPPELAADIMDLGIYLAGGGALLRGLDRRIQKETEMPVKIAPDPLSCVALGAGEVLEEAETHPGLRNALVSSRNM</sequence>
<gene>
    <name evidence="6" type="primary">mreB</name>
    <name evidence="7" type="ORF">HNQ39_003879</name>
</gene>
<proteinExistence type="inferred from homology"/>
<comment type="similarity">
    <text evidence="5 6">Belongs to the FtsA/MreB family.</text>
</comment>